<keyword evidence="3" id="KW-1185">Reference proteome</keyword>
<protein>
    <submittedName>
        <fullName evidence="2">Uncharacterized protein</fullName>
    </submittedName>
</protein>
<organism evidence="2 3">
    <name type="scientific">Polaribacter porphyrae</name>
    <dbReference type="NCBI Taxonomy" id="1137780"/>
    <lineage>
        <taxon>Bacteria</taxon>
        <taxon>Pseudomonadati</taxon>
        <taxon>Bacteroidota</taxon>
        <taxon>Flavobacteriia</taxon>
        <taxon>Flavobacteriales</taxon>
        <taxon>Flavobacteriaceae</taxon>
    </lineage>
</organism>
<evidence type="ECO:0000313" key="2">
    <source>
        <dbReference type="EMBL" id="PQJ78647.1"/>
    </source>
</evidence>
<keyword evidence="1" id="KW-0472">Membrane</keyword>
<evidence type="ECO:0000313" key="3">
    <source>
        <dbReference type="Proteomes" id="UP000238882"/>
    </source>
</evidence>
<dbReference type="AlphaFoldDB" id="A0A2S7WM14"/>
<gene>
    <name evidence="2" type="ORF">BTO18_05345</name>
</gene>
<dbReference type="InterPro" id="IPR045749">
    <property type="entry name" value="DUF6090"/>
</dbReference>
<dbReference type="Proteomes" id="UP000238882">
    <property type="component" value="Unassembled WGS sequence"/>
</dbReference>
<dbReference type="Pfam" id="PF19578">
    <property type="entry name" value="DUF6090"/>
    <property type="match status" value="1"/>
</dbReference>
<keyword evidence="1" id="KW-0812">Transmembrane</keyword>
<evidence type="ECO:0000256" key="1">
    <source>
        <dbReference type="SAM" id="Phobius"/>
    </source>
</evidence>
<feature type="transmembrane region" description="Helical" evidence="1">
    <location>
        <begin position="34"/>
        <end position="53"/>
    </location>
</feature>
<accession>A0A2S7WM14</accession>
<dbReference type="EMBL" id="MSCN01000001">
    <property type="protein sequence ID" value="PQJ78647.1"/>
    <property type="molecule type" value="Genomic_DNA"/>
</dbReference>
<name>A0A2S7WM14_9FLAO</name>
<keyword evidence="1" id="KW-1133">Transmembrane helix</keyword>
<reference evidence="2 3" key="1">
    <citation type="submission" date="2016-12" db="EMBL/GenBank/DDBJ databases">
        <title>Trade-off between light-utilization and light-protection in marine flavobacteria.</title>
        <authorList>
            <person name="Kumagai Y."/>
            <person name="Yoshizawa S."/>
            <person name="Kogure K."/>
            <person name="Iwasaki W."/>
        </authorList>
    </citation>
    <scope>NUCLEOTIDE SEQUENCE [LARGE SCALE GENOMIC DNA]</scope>
    <source>
        <strain evidence="2 3">NBRC 108759</strain>
    </source>
</reference>
<comment type="caution">
    <text evidence="2">The sequence shown here is derived from an EMBL/GenBank/DDBJ whole genome shotgun (WGS) entry which is preliminary data.</text>
</comment>
<proteinExistence type="predicted"/>
<sequence length="260" mass="30761">MSQLVALDLKLTNMIKFFRKIRFELINKNMNTKYFKYAIGEIILVMIGILLALQVNDWNTKRILKSKEQVYLKQIRISLNNDLESIKDVKKFNAEKASYIDSTFIALEQSSNPEKYMPLITNYLFVMGEFNVFEPNNIAFENMIASENIDLITNMKLRKNLSLYYKRDFVNSTQERIKEQTRQFVDYLTPKITNKQFIKQFTKHDSHLPNIFEVKIHSDQQVYAHLLIMILNIDNQNELLDTTTEEIKRLLDLIDNNLKS</sequence>